<feature type="domain" description="Helicase-associated" evidence="1">
    <location>
        <begin position="153"/>
        <end position="220"/>
    </location>
</feature>
<organism evidence="2 3">
    <name type="scientific">Cylindrotheca closterium</name>
    <dbReference type="NCBI Taxonomy" id="2856"/>
    <lineage>
        <taxon>Eukaryota</taxon>
        <taxon>Sar</taxon>
        <taxon>Stramenopiles</taxon>
        <taxon>Ochrophyta</taxon>
        <taxon>Bacillariophyta</taxon>
        <taxon>Bacillariophyceae</taxon>
        <taxon>Bacillariophycidae</taxon>
        <taxon>Bacillariales</taxon>
        <taxon>Bacillariaceae</taxon>
        <taxon>Cylindrotheca</taxon>
    </lineage>
</organism>
<keyword evidence="3" id="KW-1185">Reference proteome</keyword>
<reference evidence="2" key="1">
    <citation type="submission" date="2023-08" db="EMBL/GenBank/DDBJ databases">
        <authorList>
            <person name="Audoor S."/>
            <person name="Bilcke G."/>
        </authorList>
    </citation>
    <scope>NUCLEOTIDE SEQUENCE</scope>
</reference>
<dbReference type="Gene3D" id="6.10.140.530">
    <property type="match status" value="2"/>
</dbReference>
<gene>
    <name evidence="2" type="ORF">CYCCA115_LOCUS13717</name>
</gene>
<evidence type="ECO:0000313" key="3">
    <source>
        <dbReference type="Proteomes" id="UP001295423"/>
    </source>
</evidence>
<evidence type="ECO:0000313" key="2">
    <source>
        <dbReference type="EMBL" id="CAJ1952789.1"/>
    </source>
</evidence>
<name>A0AAD2JI00_9STRA</name>
<comment type="caution">
    <text evidence="2">The sequence shown here is derived from an EMBL/GenBank/DDBJ whole genome shotgun (WGS) entry which is preliminary data.</text>
</comment>
<dbReference type="PANTHER" id="PTHR33418:SF1">
    <property type="entry name" value="HELICASE-ASSOCIATED DOMAIN-CONTAINING PROTEIN"/>
    <property type="match status" value="1"/>
</dbReference>
<dbReference type="EMBL" id="CAKOGP040001814">
    <property type="protein sequence ID" value="CAJ1952789.1"/>
    <property type="molecule type" value="Genomic_DNA"/>
</dbReference>
<dbReference type="AlphaFoldDB" id="A0AAD2JI00"/>
<sequence length="305" mass="35805">MLGIRPRQVQNSVEDFSIFDHNNGDAFEPIPIDRPRTEQQTAAIRRVFRDAIHLLFHSENPTVIQQVQETQPRTPLSSTTTRDTIAIETSGSDNLLEGRRLSEVTGLDSSAAIDSGIPANQAIQCMDDVDDHRVSRAAPRDEYSQLRFRPYQNERWEQCFSDLLKYRQQYGHCCVPHTYDRNPALARWVKRQRYQFKLRSQGKESTMTIRRVQALEEAGFIWDSHNATWEERLNELKEYRRINGHCEVPTHYQQNKKLATWVKCQRRQYKLYRDGRQSTMTPERIDELDQMDFSWGMRGPKGTDK</sequence>
<feature type="domain" description="Helicase-associated" evidence="1">
    <location>
        <begin position="226"/>
        <end position="293"/>
    </location>
</feature>
<evidence type="ECO:0000259" key="1">
    <source>
        <dbReference type="Pfam" id="PF03457"/>
    </source>
</evidence>
<accession>A0AAD2JI00</accession>
<dbReference type="Proteomes" id="UP001295423">
    <property type="component" value="Unassembled WGS sequence"/>
</dbReference>
<proteinExistence type="predicted"/>
<dbReference type="InterPro" id="IPR005114">
    <property type="entry name" value="Helicase_assoc"/>
</dbReference>
<dbReference type="PANTHER" id="PTHR33418">
    <property type="entry name" value="HELICASE-ASSOCIATED"/>
    <property type="match status" value="1"/>
</dbReference>
<protein>
    <recommendedName>
        <fullName evidence="1">Helicase-associated domain-containing protein</fullName>
    </recommendedName>
</protein>
<dbReference type="Pfam" id="PF03457">
    <property type="entry name" value="HA"/>
    <property type="match status" value="2"/>
</dbReference>